<sequence length="157" mass="18564">MRQIFARPRLLKFLMNCWPPFWGAGIRIEHLSQDYHECRIGLVLRWWNKNANRTQYGGSLFSMTDPVYSMLLMGILGNDYYIWDRAAKITFIKPGKGRVYADIHLSREQLSEILNATQYGHKHFPHFRINIMDEEGALIAEVERTLYVRKKERTNDS</sequence>
<evidence type="ECO:0000313" key="1">
    <source>
        <dbReference type="EMBL" id="ART81520.1"/>
    </source>
</evidence>
<dbReference type="EMBL" id="CP021377">
    <property type="protein sequence ID" value="ART81520.1"/>
    <property type="molecule type" value="Genomic_DNA"/>
</dbReference>
<keyword evidence="2" id="KW-1185">Reference proteome</keyword>
<organism evidence="1 2">
    <name type="scientific">Oceanisphaera profunda</name>
    <dbReference type="NCBI Taxonomy" id="1416627"/>
    <lineage>
        <taxon>Bacteria</taxon>
        <taxon>Pseudomonadati</taxon>
        <taxon>Pseudomonadota</taxon>
        <taxon>Gammaproteobacteria</taxon>
        <taxon>Aeromonadales</taxon>
        <taxon>Aeromonadaceae</taxon>
        <taxon>Oceanisphaera</taxon>
    </lineage>
</organism>
<name>A0A1Y0D1W7_9GAMM</name>
<dbReference type="InterPro" id="IPR029069">
    <property type="entry name" value="HotDog_dom_sf"/>
</dbReference>
<reference evidence="1 2" key="1">
    <citation type="journal article" date="2014" name="Int. J. Syst. Evol. Microbiol.">
        <title>Oceanisphaera profunda sp. nov., a marine bacterium isolated from deep-sea sediment, and emended description of the genus Oceanisphaera.</title>
        <authorList>
            <person name="Xu Z."/>
            <person name="Zhang X.Y."/>
            <person name="Su H.N."/>
            <person name="Yu Z.C."/>
            <person name="Liu C."/>
            <person name="Li H."/>
            <person name="Chen X.L."/>
            <person name="Song X.Y."/>
            <person name="Xie B.B."/>
            <person name="Qin Q.L."/>
            <person name="Zhou B.C."/>
            <person name="Shi M."/>
            <person name="Huang Y."/>
            <person name="Zhang Y.Z."/>
        </authorList>
    </citation>
    <scope>NUCLEOTIDE SEQUENCE [LARGE SCALE GENOMIC DNA]</scope>
    <source>
        <strain evidence="1 2">SM1222</strain>
    </source>
</reference>
<dbReference type="SUPFAM" id="SSF54637">
    <property type="entry name" value="Thioesterase/thiol ester dehydrase-isomerase"/>
    <property type="match status" value="1"/>
</dbReference>
<dbReference type="Proteomes" id="UP000243937">
    <property type="component" value="Chromosome"/>
</dbReference>
<dbReference type="InterPro" id="IPR027961">
    <property type="entry name" value="DUF4442"/>
</dbReference>
<proteinExistence type="predicted"/>
<dbReference type="AlphaFoldDB" id="A0A1Y0D1W7"/>
<accession>A0A1Y0D1W7</accession>
<protein>
    <submittedName>
        <fullName evidence="1">DUF4442 domain-containing protein</fullName>
    </submittedName>
</protein>
<dbReference type="OrthoDB" id="9814774at2"/>
<evidence type="ECO:0000313" key="2">
    <source>
        <dbReference type="Proteomes" id="UP000243937"/>
    </source>
</evidence>
<dbReference type="RefSeq" id="WP_087034605.1">
    <property type="nucleotide sequence ID" value="NZ_CP021377.1"/>
</dbReference>
<dbReference type="Pfam" id="PF14539">
    <property type="entry name" value="DUF4442"/>
    <property type="match status" value="1"/>
</dbReference>
<dbReference type="Gene3D" id="3.10.129.10">
    <property type="entry name" value="Hotdog Thioesterase"/>
    <property type="match status" value="1"/>
</dbReference>
<gene>
    <name evidence="1" type="ORF">CBP31_01795</name>
</gene>
<dbReference type="KEGG" id="opf:CBP31_01795"/>